<accession>A0A248JLZ4</accession>
<dbReference type="Gene3D" id="3.40.50.1820">
    <property type="entry name" value="alpha/beta hydrolase"/>
    <property type="match status" value="1"/>
</dbReference>
<dbReference type="InterPro" id="IPR022742">
    <property type="entry name" value="Hydrolase_4"/>
</dbReference>
<protein>
    <submittedName>
        <fullName evidence="2">Alpha/beta hydrolase</fullName>
    </submittedName>
</protein>
<organism evidence="2 3">
    <name type="scientific">Nitrospirillum viridazoti CBAmc</name>
    <dbReference type="NCBI Taxonomy" id="1441467"/>
    <lineage>
        <taxon>Bacteria</taxon>
        <taxon>Pseudomonadati</taxon>
        <taxon>Pseudomonadota</taxon>
        <taxon>Alphaproteobacteria</taxon>
        <taxon>Rhodospirillales</taxon>
        <taxon>Azospirillaceae</taxon>
        <taxon>Nitrospirillum</taxon>
        <taxon>Nitrospirillum viridazoti</taxon>
    </lineage>
</organism>
<dbReference type="InterPro" id="IPR051044">
    <property type="entry name" value="MAG_DAG_Lipase"/>
</dbReference>
<dbReference type="InterPro" id="IPR029058">
    <property type="entry name" value="AB_hydrolase_fold"/>
</dbReference>
<gene>
    <name evidence="2" type="ORF">Y958_02025</name>
</gene>
<name>A0A248JLZ4_9PROT</name>
<dbReference type="PANTHER" id="PTHR11614">
    <property type="entry name" value="PHOSPHOLIPASE-RELATED"/>
    <property type="match status" value="1"/>
</dbReference>
<evidence type="ECO:0000313" key="3">
    <source>
        <dbReference type="Proteomes" id="UP000197153"/>
    </source>
</evidence>
<evidence type="ECO:0000313" key="2">
    <source>
        <dbReference type="EMBL" id="ASG19737.1"/>
    </source>
</evidence>
<keyword evidence="3" id="KW-1185">Reference proteome</keyword>
<dbReference type="EMBL" id="CP022110">
    <property type="protein sequence ID" value="ASG19737.1"/>
    <property type="molecule type" value="Genomic_DNA"/>
</dbReference>
<evidence type="ECO:0000259" key="1">
    <source>
        <dbReference type="Pfam" id="PF12146"/>
    </source>
</evidence>
<dbReference type="AlphaFoldDB" id="A0A248JLZ4"/>
<feature type="domain" description="Serine aminopeptidase S33" evidence="1">
    <location>
        <begin position="74"/>
        <end position="313"/>
    </location>
</feature>
<proteinExistence type="predicted"/>
<dbReference type="KEGG" id="nao:Y958_02025"/>
<dbReference type="Proteomes" id="UP000197153">
    <property type="component" value="Chromosome 1"/>
</dbReference>
<dbReference type="PROSITE" id="PS51257">
    <property type="entry name" value="PROKAR_LIPOPROTEIN"/>
    <property type="match status" value="1"/>
</dbReference>
<dbReference type="RefSeq" id="WP_088870708.1">
    <property type="nucleotide sequence ID" value="NZ_CP022110.1"/>
</dbReference>
<dbReference type="Pfam" id="PF12146">
    <property type="entry name" value="Hydrolase_4"/>
    <property type="match status" value="1"/>
</dbReference>
<dbReference type="GO" id="GO:0016787">
    <property type="term" value="F:hydrolase activity"/>
    <property type="evidence" value="ECO:0007669"/>
    <property type="project" value="UniProtKB-KW"/>
</dbReference>
<keyword evidence="2" id="KW-0378">Hydrolase</keyword>
<sequence>MARAEDNALSPTAPRWRPRWLAAVALGLSVTACAPTARVAGPPVVVTPQLTTAGITARDGAILPTQSWLPAEGPPHAVILALHGFNDYANSYDAPGRWWAQHGVATYAYDQRGFGRNPHPGVWAGGDVMVRDMWDAAAALHDRYPDTPLFLTGESMGAAVLMTALAGHALPAGFKGVILTAPAVWSRGTMPFYQRWALAIANWTVPWLSLTPPRGLIHVQASDNIPMLIALGRDPLVVKATRVDALEGLTDLMDAAMDAAPRFKVTSLVMYGQHEELIPREPMCKALAHLPDASQGGPRIAFYPTAWHMMLRDLHAQIVWQDILAWITDPAAPLPSGMDTNPEIPTLLAEGRTP</sequence>
<reference evidence="2 3" key="1">
    <citation type="submission" date="2017-06" db="EMBL/GenBank/DDBJ databases">
        <title>Complete genome sequence of Nitrospirillum amazonense strain CBAmC, an endophytic nitrogen-fixing and plant growth-promoting bacterium, isolated from sugarcane.</title>
        <authorList>
            <person name="Schwab S."/>
            <person name="dos Santos Teixeira K.R."/>
            <person name="Simoes Araujo J.L."/>
            <person name="Soares Vidal M."/>
            <person name="Borges de Freitas H.R."/>
            <person name="Rivello Crivelaro A.L."/>
            <person name="Bueno de Camargo Nunes A."/>
            <person name="dos Santos C.M."/>
            <person name="Palmeira da Silva Rosa D."/>
            <person name="da Silva Padilha D."/>
            <person name="da Silva E."/>
            <person name="Araujo Terra L."/>
            <person name="Soares Mendes V."/>
            <person name="Farinelli L."/>
            <person name="Magalhaes Cruz L."/>
            <person name="Baldani J.I."/>
        </authorList>
    </citation>
    <scope>NUCLEOTIDE SEQUENCE [LARGE SCALE GENOMIC DNA]</scope>
    <source>
        <strain evidence="2 3">CBAmC</strain>
    </source>
</reference>
<dbReference type="SUPFAM" id="SSF53474">
    <property type="entry name" value="alpha/beta-Hydrolases"/>
    <property type="match status" value="1"/>
</dbReference>